<dbReference type="Proteomes" id="UP000799772">
    <property type="component" value="Unassembled WGS sequence"/>
</dbReference>
<organism evidence="10 11">
    <name type="scientific">Rhizodiscina lignyota</name>
    <dbReference type="NCBI Taxonomy" id="1504668"/>
    <lineage>
        <taxon>Eukaryota</taxon>
        <taxon>Fungi</taxon>
        <taxon>Dikarya</taxon>
        <taxon>Ascomycota</taxon>
        <taxon>Pezizomycotina</taxon>
        <taxon>Dothideomycetes</taxon>
        <taxon>Pleosporomycetidae</taxon>
        <taxon>Aulographales</taxon>
        <taxon>Rhizodiscinaceae</taxon>
        <taxon>Rhizodiscina</taxon>
    </lineage>
</organism>
<gene>
    <name evidence="10" type="ORF">NA57DRAFT_29485</name>
</gene>
<dbReference type="OrthoDB" id="297496at2759"/>
<accession>A0A9P4MAT4</accession>
<reference evidence="10" key="1">
    <citation type="journal article" date="2020" name="Stud. Mycol.">
        <title>101 Dothideomycetes genomes: a test case for predicting lifestyles and emergence of pathogens.</title>
        <authorList>
            <person name="Haridas S."/>
            <person name="Albert R."/>
            <person name="Binder M."/>
            <person name="Bloem J."/>
            <person name="Labutti K."/>
            <person name="Salamov A."/>
            <person name="Andreopoulos B."/>
            <person name="Baker S."/>
            <person name="Barry K."/>
            <person name="Bills G."/>
            <person name="Bluhm B."/>
            <person name="Cannon C."/>
            <person name="Castanera R."/>
            <person name="Culley D."/>
            <person name="Daum C."/>
            <person name="Ezra D."/>
            <person name="Gonzalez J."/>
            <person name="Henrissat B."/>
            <person name="Kuo A."/>
            <person name="Liang C."/>
            <person name="Lipzen A."/>
            <person name="Lutzoni F."/>
            <person name="Magnuson J."/>
            <person name="Mondo S."/>
            <person name="Nolan M."/>
            <person name="Ohm R."/>
            <person name="Pangilinan J."/>
            <person name="Park H.-J."/>
            <person name="Ramirez L."/>
            <person name="Alfaro M."/>
            <person name="Sun H."/>
            <person name="Tritt A."/>
            <person name="Yoshinaga Y."/>
            <person name="Zwiers L.-H."/>
            <person name="Turgeon B."/>
            <person name="Goodwin S."/>
            <person name="Spatafora J."/>
            <person name="Crous P."/>
            <person name="Grigoriev I."/>
        </authorList>
    </citation>
    <scope>NUCLEOTIDE SEQUENCE</scope>
    <source>
        <strain evidence="10">CBS 133067</strain>
    </source>
</reference>
<keyword evidence="3 8" id="KW-0812">Transmembrane</keyword>
<dbReference type="GO" id="GO:0005886">
    <property type="term" value="C:plasma membrane"/>
    <property type="evidence" value="ECO:0007669"/>
    <property type="project" value="TreeGrafter"/>
</dbReference>
<keyword evidence="5" id="KW-0406">Ion transport</keyword>
<sequence length="694" mass="78567">MNDPGLDSPVNEAAKDLEHNPYQHLQEEEEAEEENFLDPRYGLIIDRWWFASTACPLIAGTFGPMANSFSICALVQSWRVYVPKGVSETKGQHIKDPPWLIAVNSVSLALALIANLALLLNMARRIPFAVAQSITIVGFFLASFMLIALVSVASSHHLFRVEPSETHALSQAYYYGIIAAALYFIISCLMIGTVWGAWKGHYRKEFRLTISQRTLMIQTIMFMLYLLLGACIYSFIEGWEYLDAVYWADFTLLTIGIGDDFTPATHLGRGLLFPYAVGGIVTIGLVVGSIRTLVLERAKAKMEARMTEKRRERVLSTVNMENETIKVGHFRRMSFSQTGLSEPERREQEFNIMRKIQSDSSSRRRWMSLLTSTLAACGLWFIGALIFMYSERAQGWSYFVSLYFSYTTLLTIGYGDAQPASNSGRPFFVFWSLLAIPTLTILISNMGDTVVKLISDVTIWAASITILPGEHGIRAGIKTTAKNAKARLFHTEDFRVDRPPGFLFYSSQEDDKEGRKRRNRIQTSALDRMTQHLEEEELHETEEAEEAGDPTEADTHFYHYLLARELRNLMRDVNKSPPKQYSYAEWAYFLMLIGQDEDDPDFHRRPPGTPPASDEDLPGVCAAKWSWLGPRSPLMASKTESEWILERVSVVLETELKSLRGGAKGRPPPISMKQLKEYMAEKEKATGEAEKKEQ</sequence>
<feature type="transmembrane region" description="Helical" evidence="8">
    <location>
        <begin position="272"/>
        <end position="295"/>
    </location>
</feature>
<feature type="transmembrane region" description="Helical" evidence="8">
    <location>
        <begin position="99"/>
        <end position="122"/>
    </location>
</feature>
<dbReference type="InterPro" id="IPR003280">
    <property type="entry name" value="2pore_dom_K_chnl"/>
</dbReference>
<proteinExistence type="predicted"/>
<feature type="transmembrane region" description="Helical" evidence="8">
    <location>
        <begin position="427"/>
        <end position="447"/>
    </location>
</feature>
<dbReference type="Gene3D" id="1.10.287.70">
    <property type="match status" value="2"/>
</dbReference>
<comment type="subcellular location">
    <subcellularLocation>
        <location evidence="1">Membrane</location>
        <topology evidence="1">Multi-pass membrane protein</topology>
    </subcellularLocation>
</comment>
<dbReference type="InterPro" id="IPR013099">
    <property type="entry name" value="K_chnl_dom"/>
</dbReference>
<evidence type="ECO:0000259" key="9">
    <source>
        <dbReference type="Pfam" id="PF07885"/>
    </source>
</evidence>
<evidence type="ECO:0000256" key="4">
    <source>
        <dbReference type="ARBA" id="ARBA00022989"/>
    </source>
</evidence>
<keyword evidence="6 8" id="KW-0472">Membrane</keyword>
<evidence type="ECO:0000256" key="8">
    <source>
        <dbReference type="SAM" id="Phobius"/>
    </source>
</evidence>
<dbReference type="GO" id="GO:0030322">
    <property type="term" value="P:stabilization of membrane potential"/>
    <property type="evidence" value="ECO:0007669"/>
    <property type="project" value="TreeGrafter"/>
</dbReference>
<dbReference type="EMBL" id="ML978121">
    <property type="protein sequence ID" value="KAF2104383.1"/>
    <property type="molecule type" value="Genomic_DNA"/>
</dbReference>
<evidence type="ECO:0000256" key="7">
    <source>
        <dbReference type="ARBA" id="ARBA00023303"/>
    </source>
</evidence>
<evidence type="ECO:0000256" key="2">
    <source>
        <dbReference type="ARBA" id="ARBA00022448"/>
    </source>
</evidence>
<feature type="transmembrane region" description="Helical" evidence="8">
    <location>
        <begin position="395"/>
        <end position="415"/>
    </location>
</feature>
<dbReference type="SUPFAM" id="SSF81324">
    <property type="entry name" value="Voltage-gated potassium channels"/>
    <property type="match status" value="2"/>
</dbReference>
<evidence type="ECO:0000256" key="5">
    <source>
        <dbReference type="ARBA" id="ARBA00023065"/>
    </source>
</evidence>
<evidence type="ECO:0000313" key="10">
    <source>
        <dbReference type="EMBL" id="KAF2104383.1"/>
    </source>
</evidence>
<evidence type="ECO:0000256" key="3">
    <source>
        <dbReference type="ARBA" id="ARBA00022692"/>
    </source>
</evidence>
<dbReference type="GO" id="GO:0022841">
    <property type="term" value="F:potassium ion leak channel activity"/>
    <property type="evidence" value="ECO:0007669"/>
    <property type="project" value="TreeGrafter"/>
</dbReference>
<keyword evidence="4 8" id="KW-1133">Transmembrane helix</keyword>
<dbReference type="PANTHER" id="PTHR11003:SF301">
    <property type="entry name" value="POTASSIUM CHANNEL PROTEIN"/>
    <property type="match status" value="1"/>
</dbReference>
<name>A0A9P4MAT4_9PEZI</name>
<evidence type="ECO:0000256" key="6">
    <source>
        <dbReference type="ARBA" id="ARBA00023136"/>
    </source>
</evidence>
<protein>
    <submittedName>
        <fullName evidence="10">Potassium channel</fullName>
    </submittedName>
</protein>
<feature type="transmembrane region" description="Helical" evidence="8">
    <location>
        <begin position="366"/>
        <end position="389"/>
    </location>
</feature>
<evidence type="ECO:0000313" key="11">
    <source>
        <dbReference type="Proteomes" id="UP000799772"/>
    </source>
</evidence>
<dbReference type="PANTHER" id="PTHR11003">
    <property type="entry name" value="POTASSIUM CHANNEL, SUBFAMILY K"/>
    <property type="match status" value="1"/>
</dbReference>
<dbReference type="AlphaFoldDB" id="A0A9P4MAT4"/>
<feature type="transmembrane region" description="Helical" evidence="8">
    <location>
        <begin position="173"/>
        <end position="195"/>
    </location>
</feature>
<dbReference type="Pfam" id="PF07885">
    <property type="entry name" value="Ion_trans_2"/>
    <property type="match status" value="2"/>
</dbReference>
<comment type="caution">
    <text evidence="10">The sequence shown here is derived from an EMBL/GenBank/DDBJ whole genome shotgun (WGS) entry which is preliminary data.</text>
</comment>
<evidence type="ECO:0000256" key="1">
    <source>
        <dbReference type="ARBA" id="ARBA00004141"/>
    </source>
</evidence>
<keyword evidence="2" id="KW-0813">Transport</keyword>
<feature type="transmembrane region" description="Helical" evidence="8">
    <location>
        <begin position="134"/>
        <end position="153"/>
    </location>
</feature>
<feature type="transmembrane region" description="Helical" evidence="8">
    <location>
        <begin position="215"/>
        <end position="236"/>
    </location>
</feature>
<keyword evidence="11" id="KW-1185">Reference proteome</keyword>
<dbReference type="GO" id="GO:0015271">
    <property type="term" value="F:outward rectifier potassium channel activity"/>
    <property type="evidence" value="ECO:0007669"/>
    <property type="project" value="TreeGrafter"/>
</dbReference>
<feature type="domain" description="Potassium channel" evidence="9">
    <location>
        <begin position="220"/>
        <end position="294"/>
    </location>
</feature>
<keyword evidence="7 10" id="KW-0407">Ion channel</keyword>
<feature type="domain" description="Potassium channel" evidence="9">
    <location>
        <begin position="379"/>
        <end position="451"/>
    </location>
</feature>